<evidence type="ECO:0000313" key="3">
    <source>
        <dbReference type="Proteomes" id="UP000002457"/>
    </source>
</evidence>
<dbReference type="InterPro" id="IPR052738">
    <property type="entry name" value="ABC-Tungstate_binding"/>
</dbReference>
<dbReference type="eggNOG" id="arCOG00219">
    <property type="taxonomic scope" value="Archaea"/>
</dbReference>
<keyword evidence="3" id="KW-1185">Reference proteome</keyword>
<sequence precursor="true">MVISMSERTITCCIALVVLLLISLCISGCMTTQQPSANGTAANVTSASNASTPVKELLVATTTSLYDTGLLDYLAPIYEKQYNTHLKITSQGTGKAIDLAQRGDADVLLVHSPSDEVTFMENGNGVNRRSFAYNYFEIVGPASDPAQIKGLSPEDAFKKLKADGANNTANVAFVSRGDGSGTQSAEKKIWKNAGFDYATQIEKSGDWYVEAGKGMGETLQMADQKQAYTLTDEGTFLAYKGNLTLIPVIIKGDSLLNIYSVMSVVPKNNATASITAANTLATFLTDNTTQQLIADYGKDKYGKGLFSPMNATMAKTFKVDNSAPLNATTPAIVFQAGSLATPFKAVKSIFEKDTTGAEVELFSGSSITMIEKVTKMGEKADIVASADADQISRLMVPDNASFTLNFARNAMVLVYTNNSTSASTITKDNWYSVLGQDNVKLVTSDPTSDPGGYRAYMTLVLAESYYKVPDLFKKVVSDHSAITVNKTGANTTIDLTNPKQDNKGLLIPNATGPTYLDLLTSGKADYALVYRSSAVDAGLPYIELPDEISLANLSMSKDYALVQAKTPSGLIPATPIVYGLTIPTRAAHPDLGVAFIKALASDQGAAALNKSGLAPMTPMTATGTVPDSLKSLVSTT</sequence>
<dbReference type="KEGG" id="mpl:Mpal_2302"/>
<dbReference type="Gene3D" id="3.40.190.10">
    <property type="entry name" value="Periplasmic binding protein-like II"/>
    <property type="match status" value="4"/>
</dbReference>
<dbReference type="eggNOG" id="arCOG00229">
    <property type="taxonomic scope" value="Archaea"/>
</dbReference>
<proteinExistence type="predicted"/>
<evidence type="ECO:0000259" key="1">
    <source>
        <dbReference type="Pfam" id="PF12849"/>
    </source>
</evidence>
<organism evidence="2 3">
    <name type="scientific">Methanosphaerula palustris (strain ATCC BAA-1556 / DSM 19958 / E1-9c)</name>
    <dbReference type="NCBI Taxonomy" id="521011"/>
    <lineage>
        <taxon>Archaea</taxon>
        <taxon>Methanobacteriati</taxon>
        <taxon>Methanobacteriota</taxon>
        <taxon>Stenosarchaea group</taxon>
        <taxon>Methanomicrobia</taxon>
        <taxon>Methanomicrobiales</taxon>
        <taxon>Methanoregulaceae</taxon>
        <taxon>Methanosphaerula</taxon>
    </lineage>
</organism>
<dbReference type="CDD" id="cd13540">
    <property type="entry name" value="PBP2_ModA_WtpA"/>
    <property type="match status" value="1"/>
</dbReference>
<dbReference type="InterPro" id="IPR024370">
    <property type="entry name" value="PBP_domain"/>
</dbReference>
<dbReference type="EMBL" id="CP001338">
    <property type="protein sequence ID" value="ACL17587.1"/>
    <property type="molecule type" value="Genomic_DNA"/>
</dbReference>
<dbReference type="Pfam" id="PF13531">
    <property type="entry name" value="SBP_bac_11"/>
    <property type="match status" value="1"/>
</dbReference>
<feature type="domain" description="PBP" evidence="1">
    <location>
        <begin position="48"/>
        <end position="287"/>
    </location>
</feature>
<name>B8GE86_METPE</name>
<dbReference type="STRING" id="521011.Mpal_2302"/>
<dbReference type="Proteomes" id="UP000002457">
    <property type="component" value="Chromosome"/>
</dbReference>
<dbReference type="GO" id="GO:1901359">
    <property type="term" value="F:tungstate binding"/>
    <property type="evidence" value="ECO:0007669"/>
    <property type="project" value="InterPro"/>
</dbReference>
<dbReference type="Pfam" id="PF12849">
    <property type="entry name" value="PBP_like_2"/>
    <property type="match status" value="1"/>
</dbReference>
<dbReference type="HOGENOM" id="CLU_430014_0_0_2"/>
<protein>
    <submittedName>
        <fullName evidence="2">Extracellular solute-binding protein family 1</fullName>
    </submittedName>
</protein>
<dbReference type="NCBIfam" id="TIGR03730">
    <property type="entry name" value="tungstate_WtpA"/>
    <property type="match status" value="1"/>
</dbReference>
<reference evidence="2 3" key="1">
    <citation type="journal article" date="2015" name="Genome Announc.">
        <title>Complete Genome Sequence of Methanosphaerula palustris E1-9CT, a Hydrogenotrophic Methanogen Isolated from a Minerotrophic Fen Peatland.</title>
        <authorList>
            <person name="Cadillo-Quiroz H."/>
            <person name="Browne P."/>
            <person name="Kyrpides N."/>
            <person name="Woyke T."/>
            <person name="Goodwin L."/>
            <person name="Detter C."/>
            <person name="Yavitt J.B."/>
            <person name="Zinder S.H."/>
        </authorList>
    </citation>
    <scope>NUCLEOTIDE SEQUENCE [LARGE SCALE GENOMIC DNA]</scope>
    <source>
        <strain evidence="3">ATCC BAA-1556 / DSM 19958 / E1-9c</strain>
    </source>
</reference>
<accession>B8GE86</accession>
<dbReference type="InterPro" id="IPR022498">
    <property type="entry name" value="ABC_trnspt_W-bd_WtpA"/>
</dbReference>
<gene>
    <name evidence="2" type="ordered locus">Mpal_2302</name>
</gene>
<dbReference type="AlphaFoldDB" id="B8GE86"/>
<dbReference type="SUPFAM" id="SSF53850">
    <property type="entry name" value="Periplasmic binding protein-like II"/>
    <property type="match status" value="2"/>
</dbReference>
<dbReference type="PANTHER" id="PTHR37945">
    <property type="entry name" value="EXTRACELLULAR TUNGSTATE BINDING PROTEIN"/>
    <property type="match status" value="1"/>
</dbReference>
<dbReference type="PANTHER" id="PTHR37945:SF1">
    <property type="entry name" value="EXTRACELLULAR TUNGSTATE BINDING PROTEIN"/>
    <property type="match status" value="1"/>
</dbReference>
<evidence type="ECO:0000313" key="2">
    <source>
        <dbReference type="EMBL" id="ACL17587.1"/>
    </source>
</evidence>